<evidence type="ECO:0000313" key="2">
    <source>
        <dbReference type="EMBL" id="CDP91287.1"/>
    </source>
</evidence>
<organism evidence="2">
    <name type="scientific">Brugia malayi</name>
    <name type="common">Filarial nematode worm</name>
    <dbReference type="NCBI Taxonomy" id="6279"/>
    <lineage>
        <taxon>Eukaryota</taxon>
        <taxon>Metazoa</taxon>
        <taxon>Ecdysozoa</taxon>
        <taxon>Nematoda</taxon>
        <taxon>Chromadorea</taxon>
        <taxon>Rhabditida</taxon>
        <taxon>Spirurina</taxon>
        <taxon>Spiruromorpha</taxon>
        <taxon>Filarioidea</taxon>
        <taxon>Onchocercidae</taxon>
        <taxon>Brugia</taxon>
    </lineage>
</organism>
<name>A0A0J9XMS0_BRUMA</name>
<evidence type="ECO:0000313" key="3">
    <source>
        <dbReference type="WormBase" id="Bm14109"/>
    </source>
</evidence>
<feature type="non-terminal residue" evidence="2">
    <location>
        <position position="39"/>
    </location>
</feature>
<protein>
    <submittedName>
        <fullName evidence="2">Bm14109</fullName>
    </submittedName>
</protein>
<gene>
    <name evidence="2 3" type="ORF">Bm14109</name>
    <name evidence="2" type="ORF">BM_Bm14109</name>
</gene>
<keyword evidence="1" id="KW-0732">Signal</keyword>
<proteinExistence type="predicted"/>
<dbReference type="WormBase" id="Bm14109">
    <property type="protein sequence ID" value="BM44858"/>
    <property type="gene ID" value="WBGene00234370"/>
</dbReference>
<sequence>MHLEWLLLLHAIITFAVAYDGDNNKHYFALNDACAITCT</sequence>
<feature type="signal peptide" evidence="1">
    <location>
        <begin position="1"/>
        <end position="18"/>
    </location>
</feature>
<feature type="chain" id="PRO_5005325799" evidence="1">
    <location>
        <begin position="19"/>
        <end position="39"/>
    </location>
</feature>
<reference evidence="2" key="1">
    <citation type="journal article" date="2007" name="Science">
        <title>Draft genome of the filarial nematode parasite Brugia malayi.</title>
        <authorList>
            <person name="Ghedin E."/>
            <person name="Wang S."/>
            <person name="Spiro D."/>
            <person name="Caler E."/>
            <person name="Zhao Q."/>
            <person name="Crabtree J."/>
            <person name="Allen J.E."/>
            <person name="Delcher A.L."/>
            <person name="Guiliano D.B."/>
            <person name="Miranda-Saavedra D."/>
            <person name="Angiuoli S.V."/>
            <person name="Creasy T."/>
            <person name="Amedeo P."/>
            <person name="Haas B."/>
            <person name="El-Sayed N.M."/>
            <person name="Wortman J.R."/>
            <person name="Feldblyum T."/>
            <person name="Tallon L."/>
            <person name="Schatz M."/>
            <person name="Shumway M."/>
            <person name="Koo H."/>
            <person name="Salzberg S.L."/>
            <person name="Schobel S."/>
            <person name="Pertea M."/>
            <person name="Pop M."/>
            <person name="White O."/>
            <person name="Barton G.J."/>
            <person name="Carlow C.K."/>
            <person name="Crawford M.J."/>
            <person name="Daub J."/>
            <person name="Dimmic M.W."/>
            <person name="Estes C.F."/>
            <person name="Foster J.M."/>
            <person name="Ganatra M."/>
            <person name="Gregory W.F."/>
            <person name="Johnson N.M."/>
            <person name="Jin J."/>
            <person name="Komuniecki R."/>
            <person name="Korf I."/>
            <person name="Kumar S."/>
            <person name="Laney S."/>
            <person name="Li B.W."/>
            <person name="Li W."/>
            <person name="Lindblom T.H."/>
            <person name="Lustigman S."/>
            <person name="Ma D."/>
            <person name="Maina C.V."/>
            <person name="Martin D.M."/>
            <person name="McCarter J.P."/>
            <person name="McReynolds L."/>
            <person name="Mitreva M."/>
            <person name="Nutman T.B."/>
            <person name="Parkinson J."/>
            <person name="Peregrin-Alvarez J.M."/>
            <person name="Poole C."/>
            <person name="Ren Q."/>
            <person name="Saunders L."/>
            <person name="Sluder A.E."/>
            <person name="Smith K."/>
            <person name="Stanke M."/>
            <person name="Unnasch T.R."/>
            <person name="Ware J."/>
            <person name="Wei A.D."/>
            <person name="Weil G."/>
            <person name="Williams D.J."/>
            <person name="Zhang Y."/>
            <person name="Williams S.A."/>
            <person name="Fraser-Liggett C."/>
            <person name="Slatko B."/>
            <person name="Blaxter M.L."/>
            <person name="Scott A.L."/>
        </authorList>
    </citation>
    <scope>NUCLEOTIDE SEQUENCE</scope>
    <source>
        <strain evidence="2">FR3</strain>
    </source>
</reference>
<reference evidence="2" key="2">
    <citation type="submission" date="2012-12" db="EMBL/GenBank/DDBJ databases">
        <authorList>
            <person name="Gao Y.W."/>
            <person name="Fan S.T."/>
            <person name="Sun H.T."/>
            <person name="Wang Z."/>
            <person name="Gao X.L."/>
            <person name="Li Y.G."/>
            <person name="Wang T.C."/>
            <person name="Zhang K."/>
            <person name="Xu W.W."/>
            <person name="Yu Z.J."/>
            <person name="Xia X.Z."/>
        </authorList>
    </citation>
    <scope>NUCLEOTIDE SEQUENCE</scope>
    <source>
        <strain evidence="2">FR3</strain>
    </source>
</reference>
<dbReference type="AlphaFoldDB" id="A0A0J9XMS0"/>
<evidence type="ECO:0000256" key="1">
    <source>
        <dbReference type="SAM" id="SignalP"/>
    </source>
</evidence>
<accession>A0A0J9XMS0</accession>
<dbReference type="EMBL" id="LN856185">
    <property type="protein sequence ID" value="CDP91287.1"/>
    <property type="molecule type" value="Genomic_DNA"/>
</dbReference>